<dbReference type="PANTHER" id="PTHR37610">
    <property type="entry name" value="CCHC-TYPE DOMAIN-CONTAINING PROTEIN"/>
    <property type="match status" value="1"/>
</dbReference>
<evidence type="ECO:0000256" key="1">
    <source>
        <dbReference type="SAM" id="MobiDB-lite"/>
    </source>
</evidence>
<feature type="region of interest" description="Disordered" evidence="1">
    <location>
        <begin position="1"/>
        <end position="32"/>
    </location>
</feature>
<proteinExistence type="predicted"/>
<accession>A0AAD4ZQZ6</accession>
<feature type="compositionally biased region" description="Low complexity" evidence="1">
    <location>
        <begin position="18"/>
        <end position="28"/>
    </location>
</feature>
<dbReference type="Proteomes" id="UP001054821">
    <property type="component" value="Chromosome 1"/>
</dbReference>
<feature type="compositionally biased region" description="Basic and acidic residues" evidence="1">
    <location>
        <begin position="1"/>
        <end position="11"/>
    </location>
</feature>
<comment type="caution">
    <text evidence="3">The sequence shown here is derived from an EMBL/GenBank/DDBJ whole genome shotgun (WGS) entry which is preliminary data.</text>
</comment>
<feature type="domain" description="Retrotransposon Copia-like N-terminal" evidence="2">
    <location>
        <begin position="34"/>
        <end position="78"/>
    </location>
</feature>
<evidence type="ECO:0000259" key="2">
    <source>
        <dbReference type="Pfam" id="PF14244"/>
    </source>
</evidence>
<sequence>MGDDEQSKPTTRDGGSGASKDGGANDASNPFFVHHSDHPGMVLVPKLLNGDNYTMWCRSICLSLGAKNKLGFVDGTVQILSEKSNPDHYSRWLQCNDMVLSWILNSIEPEIADSVIYWTMAHEIWEDLKE</sequence>
<gene>
    <name evidence="3" type="ORF">L3X38_005477</name>
</gene>
<dbReference type="AlphaFoldDB" id="A0AAD4ZQZ6"/>
<protein>
    <recommendedName>
        <fullName evidence="2">Retrotransposon Copia-like N-terminal domain-containing protein</fullName>
    </recommendedName>
</protein>
<keyword evidence="4" id="KW-1185">Reference proteome</keyword>
<name>A0AAD4ZQZ6_PRUDU</name>
<evidence type="ECO:0000313" key="4">
    <source>
        <dbReference type="Proteomes" id="UP001054821"/>
    </source>
</evidence>
<dbReference type="InterPro" id="IPR029472">
    <property type="entry name" value="Copia-like_N"/>
</dbReference>
<organism evidence="3 4">
    <name type="scientific">Prunus dulcis</name>
    <name type="common">Almond</name>
    <name type="synonym">Amygdalus dulcis</name>
    <dbReference type="NCBI Taxonomy" id="3755"/>
    <lineage>
        <taxon>Eukaryota</taxon>
        <taxon>Viridiplantae</taxon>
        <taxon>Streptophyta</taxon>
        <taxon>Embryophyta</taxon>
        <taxon>Tracheophyta</taxon>
        <taxon>Spermatophyta</taxon>
        <taxon>Magnoliopsida</taxon>
        <taxon>eudicotyledons</taxon>
        <taxon>Gunneridae</taxon>
        <taxon>Pentapetalae</taxon>
        <taxon>rosids</taxon>
        <taxon>fabids</taxon>
        <taxon>Rosales</taxon>
        <taxon>Rosaceae</taxon>
        <taxon>Amygdaloideae</taxon>
        <taxon>Amygdaleae</taxon>
        <taxon>Prunus</taxon>
    </lineage>
</organism>
<dbReference type="EMBL" id="JAJFAZ020000001">
    <property type="protein sequence ID" value="KAI5352586.1"/>
    <property type="molecule type" value="Genomic_DNA"/>
</dbReference>
<evidence type="ECO:0000313" key="3">
    <source>
        <dbReference type="EMBL" id="KAI5352586.1"/>
    </source>
</evidence>
<reference evidence="3 4" key="1">
    <citation type="journal article" date="2022" name="G3 (Bethesda)">
        <title>Whole-genome sequence and methylome profiling of the almond [Prunus dulcis (Mill.) D.A. Webb] cultivar 'Nonpareil'.</title>
        <authorList>
            <person name="D'Amico-Willman K.M."/>
            <person name="Ouma W.Z."/>
            <person name="Meulia T."/>
            <person name="Sideli G.M."/>
            <person name="Gradziel T.M."/>
            <person name="Fresnedo-Ramirez J."/>
        </authorList>
    </citation>
    <scope>NUCLEOTIDE SEQUENCE [LARGE SCALE GENOMIC DNA]</scope>
    <source>
        <strain evidence="3">Clone GOH B32 T37-40</strain>
    </source>
</reference>
<dbReference type="Pfam" id="PF14244">
    <property type="entry name" value="Retrotran_gag_3"/>
    <property type="match status" value="1"/>
</dbReference>
<dbReference type="PANTHER" id="PTHR37610:SF100">
    <property type="entry name" value="COPIA-LIKE POLYPROTEIN_RETROTRANSPOSON"/>
    <property type="match status" value="1"/>
</dbReference>